<dbReference type="PANTHER" id="PTHR30627:SF1">
    <property type="entry name" value="PEPTIDOGLYCAN D,D-TRANSPEPTIDASE FTSI"/>
    <property type="match status" value="1"/>
</dbReference>
<dbReference type="PANTHER" id="PTHR30627">
    <property type="entry name" value="PEPTIDOGLYCAN D,D-TRANSPEPTIDASE"/>
    <property type="match status" value="1"/>
</dbReference>
<dbReference type="InterPro" id="IPR005311">
    <property type="entry name" value="PBP_dimer"/>
</dbReference>
<keyword evidence="4" id="KW-0812">Transmembrane</keyword>
<dbReference type="SMART" id="SM00740">
    <property type="entry name" value="PASTA"/>
    <property type="match status" value="2"/>
</dbReference>
<sequence>MNRGGRRTSRTSSWKRPKRRMWALQLAMVATLGAVVWRVYDVQRVYGGTLKRDAAQVMDVTEPLLAPRGAILDAQGNRLAYDVPAYYVDIELGPIRPYADQAAQILAPILGAKAADLAALLSKSGTWIQLPTPVEAIVKSKLQAAFAAHAWAPDDTRTAWNNCVTFTPTELRVYPYGDFASNAIGYVVKGVGESGVELEMNAYLSGQNGLISYKQDPTGIPIPGSVKVIRAAKPGDSVQLTLDDTIQGYVEDQMDALVQKYHPQHAAIVVSDPQTGAILAMSSWPNFNPNEYWKASLEALSSNWAVSSAFEPGSTFKPFVLAAALATHSINLYDTFQSGQITIDGQTIHDWNYVGFGVLTYQQALEESSNVGFARIAMALGWPNLDKYLQLFGFTQPTGIDLPNEATSILFPPSEQGQLELATAGFGQGIAVTPMQQIMAMDAIANGGRLMRPYIISKVISPSGKVIQENRPTVIRQGFLPENVIQEVRDTMVLDVSDPKHGIDTGAAIPGYEVAGKTGTAQIVNPATGTYYQSKFETSFIGFVPAQDPKVVVYVTVYDPQVAPDEAWGSTVAIPVARAIMQECLNYYHIPPTGAVKSLQSEPGEGQVSYVDTPNLVGMTEAEAKAALAGAGLQGMFTGGSGVIERQWPAPGVQVPKGSKLYALLANHGASSFAMPDLTGLPLRDAVNLLAAMGLEVTTSGSGYVVGQSIPAGTQVKSGESVQIRLSPQG</sequence>
<dbReference type="EMBL" id="FTOO01000009">
    <property type="protein sequence ID" value="SIT00139.1"/>
    <property type="molecule type" value="Genomic_DNA"/>
</dbReference>
<dbReference type="GO" id="GO:0008658">
    <property type="term" value="F:penicillin binding"/>
    <property type="evidence" value="ECO:0007669"/>
    <property type="project" value="InterPro"/>
</dbReference>
<dbReference type="InterPro" id="IPR001460">
    <property type="entry name" value="PCN-bd_Tpept"/>
</dbReference>
<reference evidence="7" key="1">
    <citation type="submission" date="2017-01" db="EMBL/GenBank/DDBJ databases">
        <authorList>
            <person name="Varghese N."/>
            <person name="Submissions S."/>
        </authorList>
    </citation>
    <scope>NUCLEOTIDE SEQUENCE [LARGE SCALE GENOMIC DNA]</scope>
    <source>
        <strain evidence="7">DSM 16176</strain>
    </source>
</reference>
<dbReference type="PROSITE" id="PS51178">
    <property type="entry name" value="PASTA"/>
    <property type="match status" value="2"/>
</dbReference>
<dbReference type="InterPro" id="IPR050515">
    <property type="entry name" value="Beta-lactam/transpept"/>
</dbReference>
<comment type="similarity">
    <text evidence="2">Belongs to the transpeptidase family.</text>
</comment>
<feature type="domain" description="PASTA" evidence="5">
    <location>
        <begin position="607"/>
        <end position="667"/>
    </location>
</feature>
<dbReference type="Gene3D" id="3.40.710.10">
    <property type="entry name" value="DD-peptidase/beta-lactamase superfamily"/>
    <property type="match status" value="1"/>
</dbReference>
<dbReference type="InterPro" id="IPR036138">
    <property type="entry name" value="PBP_dimer_sf"/>
</dbReference>
<keyword evidence="4" id="KW-1133">Transmembrane helix</keyword>
<dbReference type="SUPFAM" id="SSF56519">
    <property type="entry name" value="Penicillin binding protein dimerisation domain"/>
    <property type="match status" value="1"/>
</dbReference>
<keyword evidence="3 4" id="KW-0472">Membrane</keyword>
<feature type="transmembrane region" description="Helical" evidence="4">
    <location>
        <begin position="21"/>
        <end position="40"/>
    </location>
</feature>
<dbReference type="Pfam" id="PF03793">
    <property type="entry name" value="PASTA"/>
    <property type="match status" value="2"/>
</dbReference>
<dbReference type="SUPFAM" id="SSF54184">
    <property type="entry name" value="Penicillin-binding protein 2x (pbp-2x), c-terminal domain"/>
    <property type="match status" value="2"/>
</dbReference>
<dbReference type="GO" id="GO:0071555">
    <property type="term" value="P:cell wall organization"/>
    <property type="evidence" value="ECO:0007669"/>
    <property type="project" value="TreeGrafter"/>
</dbReference>
<dbReference type="Proteomes" id="UP000186156">
    <property type="component" value="Unassembled WGS sequence"/>
</dbReference>
<accession>A0A1N7NPJ1</accession>
<evidence type="ECO:0000256" key="1">
    <source>
        <dbReference type="ARBA" id="ARBA00004370"/>
    </source>
</evidence>
<feature type="domain" description="PASTA" evidence="5">
    <location>
        <begin position="669"/>
        <end position="728"/>
    </location>
</feature>
<dbReference type="GO" id="GO:0005886">
    <property type="term" value="C:plasma membrane"/>
    <property type="evidence" value="ECO:0007669"/>
    <property type="project" value="TreeGrafter"/>
</dbReference>
<dbReference type="Gene3D" id="3.30.10.20">
    <property type="match status" value="2"/>
</dbReference>
<dbReference type="RefSeq" id="WP_076347986.1">
    <property type="nucleotide sequence ID" value="NZ_FTOO01000009.1"/>
</dbReference>
<evidence type="ECO:0000259" key="5">
    <source>
        <dbReference type="PROSITE" id="PS51178"/>
    </source>
</evidence>
<dbReference type="SUPFAM" id="SSF56601">
    <property type="entry name" value="beta-lactamase/transpeptidase-like"/>
    <property type="match status" value="1"/>
</dbReference>
<comment type="subcellular location">
    <subcellularLocation>
        <location evidence="1">Membrane</location>
    </subcellularLocation>
</comment>
<evidence type="ECO:0000256" key="4">
    <source>
        <dbReference type="SAM" id="Phobius"/>
    </source>
</evidence>
<dbReference type="OrthoDB" id="2378949at2"/>
<organism evidence="6 7">
    <name type="scientific">Alicyclobacillus vulcanalis</name>
    <dbReference type="NCBI Taxonomy" id="252246"/>
    <lineage>
        <taxon>Bacteria</taxon>
        <taxon>Bacillati</taxon>
        <taxon>Bacillota</taxon>
        <taxon>Bacilli</taxon>
        <taxon>Bacillales</taxon>
        <taxon>Alicyclobacillaceae</taxon>
        <taxon>Alicyclobacillus</taxon>
    </lineage>
</organism>
<evidence type="ECO:0000256" key="2">
    <source>
        <dbReference type="ARBA" id="ARBA00007171"/>
    </source>
</evidence>
<name>A0A1N7NPJ1_9BACL</name>
<dbReference type="CDD" id="cd06575">
    <property type="entry name" value="PASTA_Pbp2x-like_2"/>
    <property type="match status" value="1"/>
</dbReference>
<dbReference type="Gene3D" id="3.90.1310.10">
    <property type="entry name" value="Penicillin-binding protein 2a (Domain 2)"/>
    <property type="match status" value="1"/>
</dbReference>
<dbReference type="Pfam" id="PF03717">
    <property type="entry name" value="PBP_dimer"/>
    <property type="match status" value="1"/>
</dbReference>
<evidence type="ECO:0000313" key="7">
    <source>
        <dbReference type="Proteomes" id="UP000186156"/>
    </source>
</evidence>
<dbReference type="InterPro" id="IPR012338">
    <property type="entry name" value="Beta-lactam/transpept-like"/>
</dbReference>
<evidence type="ECO:0000256" key="3">
    <source>
        <dbReference type="ARBA" id="ARBA00023136"/>
    </source>
</evidence>
<dbReference type="STRING" id="252246.SAMN05421799_10971"/>
<proteinExistence type="inferred from homology"/>
<gene>
    <name evidence="6" type="ORF">SAMN05421799_10971</name>
</gene>
<evidence type="ECO:0000313" key="6">
    <source>
        <dbReference type="EMBL" id="SIT00139.1"/>
    </source>
</evidence>
<dbReference type="AlphaFoldDB" id="A0A1N7NPJ1"/>
<keyword evidence="7" id="KW-1185">Reference proteome</keyword>
<dbReference type="InterPro" id="IPR005543">
    <property type="entry name" value="PASTA_dom"/>
</dbReference>
<protein>
    <submittedName>
        <fullName evidence="6">Stage V sporulation protein D (Sporulation-specific penicillin-binding protein)/penicillin-binding protein 2B</fullName>
    </submittedName>
</protein>
<dbReference type="Pfam" id="PF00905">
    <property type="entry name" value="Transpeptidase"/>
    <property type="match status" value="1"/>
</dbReference>